<sequence>MSAKYLNEIKTYWNLYNLENSETKEFMLVMQLASQGNYTLLNNFNNILWEDKIIFLQESILDLTSLHKLGYCHKDFIVEIYYKFIILAHNQTFLILQKLDGKICGILPYVAPEVLMENLSSDRTQKYI</sequence>
<comment type="caution">
    <text evidence="1">The sequence shown here is derived from an EMBL/GenBank/DDBJ whole genome shotgun (WGS) entry which is preliminary data.</text>
</comment>
<protein>
    <recommendedName>
        <fullName evidence="3">Protein kinase domain-containing protein</fullName>
    </recommendedName>
</protein>
<evidence type="ECO:0000313" key="1">
    <source>
        <dbReference type="EMBL" id="PKC68277.1"/>
    </source>
</evidence>
<dbReference type="EMBL" id="LLXH01000341">
    <property type="protein sequence ID" value="PKC68277.1"/>
    <property type="molecule type" value="Genomic_DNA"/>
</dbReference>
<gene>
    <name evidence="1" type="ORF">RhiirA1_457426</name>
</gene>
<evidence type="ECO:0008006" key="3">
    <source>
        <dbReference type="Google" id="ProtNLM"/>
    </source>
</evidence>
<evidence type="ECO:0000313" key="2">
    <source>
        <dbReference type="Proteomes" id="UP000232688"/>
    </source>
</evidence>
<organism evidence="1 2">
    <name type="scientific">Rhizophagus irregularis</name>
    <dbReference type="NCBI Taxonomy" id="588596"/>
    <lineage>
        <taxon>Eukaryota</taxon>
        <taxon>Fungi</taxon>
        <taxon>Fungi incertae sedis</taxon>
        <taxon>Mucoromycota</taxon>
        <taxon>Glomeromycotina</taxon>
        <taxon>Glomeromycetes</taxon>
        <taxon>Glomerales</taxon>
        <taxon>Glomeraceae</taxon>
        <taxon>Rhizophagus</taxon>
    </lineage>
</organism>
<reference evidence="1 2" key="1">
    <citation type="submission" date="2017-10" db="EMBL/GenBank/DDBJ databases">
        <title>Extensive intraspecific genome diversity in a model arbuscular mycorrhizal fungus.</title>
        <authorList>
            <person name="Chen E.C.H."/>
            <person name="Morin E."/>
            <person name="Baudet D."/>
            <person name="Noel J."/>
            <person name="Ndikumana S."/>
            <person name="Charron P."/>
            <person name="St-Onge C."/>
            <person name="Giorgi J."/>
            <person name="Grigoriev I.V."/>
            <person name="Roux C."/>
            <person name="Martin F.M."/>
            <person name="Corradi N."/>
        </authorList>
    </citation>
    <scope>NUCLEOTIDE SEQUENCE [LARGE SCALE GENOMIC DNA]</scope>
    <source>
        <strain evidence="1 2">A1</strain>
    </source>
</reference>
<dbReference type="Gene3D" id="1.10.510.10">
    <property type="entry name" value="Transferase(Phosphotransferase) domain 1"/>
    <property type="match status" value="1"/>
</dbReference>
<dbReference type="Proteomes" id="UP000232688">
    <property type="component" value="Unassembled WGS sequence"/>
</dbReference>
<dbReference type="InterPro" id="IPR011009">
    <property type="entry name" value="Kinase-like_dom_sf"/>
</dbReference>
<dbReference type="AlphaFoldDB" id="A0A2N0RY89"/>
<proteinExistence type="predicted"/>
<name>A0A2N0RY89_9GLOM</name>
<dbReference type="SUPFAM" id="SSF56112">
    <property type="entry name" value="Protein kinase-like (PK-like)"/>
    <property type="match status" value="1"/>
</dbReference>
<reference evidence="1 2" key="2">
    <citation type="submission" date="2017-10" db="EMBL/GenBank/DDBJ databases">
        <title>Genome analyses suggest a sexual origin of heterokaryosis in a supposedly ancient asexual fungus.</title>
        <authorList>
            <person name="Corradi N."/>
            <person name="Sedzielewska K."/>
            <person name="Noel J."/>
            <person name="Charron P."/>
            <person name="Farinelli L."/>
            <person name="Marton T."/>
            <person name="Kruger M."/>
            <person name="Pelin A."/>
            <person name="Brachmann A."/>
            <person name="Corradi N."/>
        </authorList>
    </citation>
    <scope>NUCLEOTIDE SEQUENCE [LARGE SCALE GENOMIC DNA]</scope>
    <source>
        <strain evidence="1 2">A1</strain>
    </source>
</reference>
<accession>A0A2N0RY89</accession>
<dbReference type="VEuPathDB" id="FungiDB:RhiirA1_457426"/>